<dbReference type="Gene3D" id="3.30.160.390">
    <property type="entry name" value="Integrase, DNA-binding domain"/>
    <property type="match status" value="1"/>
</dbReference>
<dbReference type="InterPro" id="IPR038488">
    <property type="entry name" value="Integrase_DNA-bd_sf"/>
</dbReference>
<evidence type="ECO:0000313" key="7">
    <source>
        <dbReference type="Proteomes" id="UP000638462"/>
    </source>
</evidence>
<gene>
    <name evidence="6" type="primary">intA</name>
    <name evidence="6" type="ORF">GCM10008027_44510</name>
</gene>
<evidence type="ECO:0000259" key="5">
    <source>
        <dbReference type="PROSITE" id="PS51898"/>
    </source>
</evidence>
<dbReference type="InterPro" id="IPR011010">
    <property type="entry name" value="DNA_brk_join_enz"/>
</dbReference>
<comment type="caution">
    <text evidence="6">The sequence shown here is derived from an EMBL/GenBank/DDBJ whole genome shotgun (WGS) entry which is preliminary data.</text>
</comment>
<dbReference type="Gene3D" id="1.10.443.10">
    <property type="entry name" value="Intergrase catalytic core"/>
    <property type="match status" value="1"/>
</dbReference>
<dbReference type="SUPFAM" id="SSF56349">
    <property type="entry name" value="DNA breaking-rejoining enzymes"/>
    <property type="match status" value="1"/>
</dbReference>
<evidence type="ECO:0000256" key="2">
    <source>
        <dbReference type="ARBA" id="ARBA00022908"/>
    </source>
</evidence>
<dbReference type="RefSeq" id="WP_188731823.1">
    <property type="nucleotide sequence ID" value="NZ_BMIT01000037.1"/>
</dbReference>
<dbReference type="Pfam" id="PF00589">
    <property type="entry name" value="Phage_integrase"/>
    <property type="match status" value="1"/>
</dbReference>
<dbReference type="CDD" id="cd00796">
    <property type="entry name" value="INT_Rci_Hp1_C"/>
    <property type="match status" value="1"/>
</dbReference>
<evidence type="ECO:0000256" key="4">
    <source>
        <dbReference type="ARBA" id="ARBA00023172"/>
    </source>
</evidence>
<keyword evidence="3" id="KW-0238">DNA-binding</keyword>
<proteinExistence type="inferred from homology"/>
<keyword evidence="4" id="KW-0233">DNA recombination</keyword>
<dbReference type="InterPro" id="IPR050808">
    <property type="entry name" value="Phage_Integrase"/>
</dbReference>
<evidence type="ECO:0000256" key="3">
    <source>
        <dbReference type="ARBA" id="ARBA00023125"/>
    </source>
</evidence>
<evidence type="ECO:0000313" key="6">
    <source>
        <dbReference type="EMBL" id="GGF14799.1"/>
    </source>
</evidence>
<accession>A0ABQ1UDH6</accession>
<dbReference type="Gene3D" id="1.10.150.130">
    <property type="match status" value="1"/>
</dbReference>
<name>A0ABQ1UDH6_9GAMM</name>
<keyword evidence="2" id="KW-0229">DNA integration</keyword>
<organism evidence="6 7">
    <name type="scientific">Pseudoalteromonas gelatinilytica</name>
    <dbReference type="NCBI Taxonomy" id="1703256"/>
    <lineage>
        <taxon>Bacteria</taxon>
        <taxon>Pseudomonadati</taxon>
        <taxon>Pseudomonadota</taxon>
        <taxon>Gammaproteobacteria</taxon>
        <taxon>Alteromonadales</taxon>
        <taxon>Pseudoalteromonadaceae</taxon>
        <taxon>Pseudoalteromonas</taxon>
    </lineage>
</organism>
<evidence type="ECO:0000256" key="1">
    <source>
        <dbReference type="ARBA" id="ARBA00008857"/>
    </source>
</evidence>
<keyword evidence="7" id="KW-1185">Reference proteome</keyword>
<dbReference type="InterPro" id="IPR002104">
    <property type="entry name" value="Integrase_catalytic"/>
</dbReference>
<dbReference type="EMBL" id="BMIT01000037">
    <property type="protein sequence ID" value="GGF14799.1"/>
    <property type="molecule type" value="Genomic_DNA"/>
</dbReference>
<comment type="similarity">
    <text evidence="1">Belongs to the 'phage' integrase family.</text>
</comment>
<feature type="domain" description="Tyr recombinase" evidence="5">
    <location>
        <begin position="206"/>
        <end position="389"/>
    </location>
</feature>
<dbReference type="Proteomes" id="UP000638462">
    <property type="component" value="Unassembled WGS sequence"/>
</dbReference>
<dbReference type="InterPro" id="IPR013762">
    <property type="entry name" value="Integrase-like_cat_sf"/>
</dbReference>
<dbReference type="PANTHER" id="PTHR30629">
    <property type="entry name" value="PROPHAGE INTEGRASE"/>
    <property type="match status" value="1"/>
</dbReference>
<dbReference type="InterPro" id="IPR010998">
    <property type="entry name" value="Integrase_recombinase_N"/>
</dbReference>
<protein>
    <submittedName>
        <fullName evidence="6">Integrase</fullName>
    </submittedName>
</protein>
<reference evidence="7" key="1">
    <citation type="journal article" date="2019" name="Int. J. Syst. Evol. Microbiol.">
        <title>The Global Catalogue of Microorganisms (GCM) 10K type strain sequencing project: providing services to taxonomists for standard genome sequencing and annotation.</title>
        <authorList>
            <consortium name="The Broad Institute Genomics Platform"/>
            <consortium name="The Broad Institute Genome Sequencing Center for Infectious Disease"/>
            <person name="Wu L."/>
            <person name="Ma J."/>
        </authorList>
    </citation>
    <scope>NUCLEOTIDE SEQUENCE [LARGE SCALE GENOMIC DNA]</scope>
    <source>
        <strain evidence="7">CGMCC 1.15394</strain>
    </source>
</reference>
<dbReference type="PANTHER" id="PTHR30629:SF2">
    <property type="entry name" value="PROPHAGE INTEGRASE INTS-RELATED"/>
    <property type="match status" value="1"/>
</dbReference>
<sequence>MAELIRSFTDQFISNLQVKKYIQIYADKHHKHLKLQVRPSGKKSYFFRAKCNGKDIKRKIGEVGQITVPMAKVLADKTLRELRHSDREFEIAEQYTPSKYITINNVFELYKANELDYRKTIAGRTHALEVAYNTHVKKQIGDCFVVEISKKFARSFLKEIEPKGYSAHNKVISVLKAAFNYVIDYEEQLGISVNPFERMKKMQSIARNRYLSYEEAGRLLNALSKVSDQDVADIYRIALFTGARLSNVKSMQWADLNLSSAIWLIPATLTKTRQQYEIPLHKAVLEILRARKSRGGSAHFVFPARNKSKYGYITGGDKIWKEAITLAGLYHENPNIRPRPHDLRRTFATWQIQSGADISVVSKALCHTSLKHTLIYAHTNMDQVRSAIEGAFEGITYSFTA</sequence>
<dbReference type="PROSITE" id="PS51898">
    <property type="entry name" value="TYR_RECOMBINASE"/>
    <property type="match status" value="1"/>
</dbReference>